<keyword evidence="2" id="KW-0812">Transmembrane</keyword>
<name>A0ABY7CIM7_9BASI</name>
<feature type="compositionally biased region" description="Low complexity" evidence="1">
    <location>
        <begin position="190"/>
        <end position="200"/>
    </location>
</feature>
<gene>
    <name evidence="3" type="ORF">PtA15_4A256</name>
</gene>
<feature type="transmembrane region" description="Helical" evidence="2">
    <location>
        <begin position="262"/>
        <end position="285"/>
    </location>
</feature>
<evidence type="ECO:0000313" key="3">
    <source>
        <dbReference type="EMBL" id="WAQ83807.1"/>
    </source>
</evidence>
<dbReference type="EMBL" id="CP110424">
    <property type="protein sequence ID" value="WAQ83807.1"/>
    <property type="molecule type" value="Genomic_DNA"/>
</dbReference>
<organism evidence="3 4">
    <name type="scientific">Puccinia triticina</name>
    <dbReference type="NCBI Taxonomy" id="208348"/>
    <lineage>
        <taxon>Eukaryota</taxon>
        <taxon>Fungi</taxon>
        <taxon>Dikarya</taxon>
        <taxon>Basidiomycota</taxon>
        <taxon>Pucciniomycotina</taxon>
        <taxon>Pucciniomycetes</taxon>
        <taxon>Pucciniales</taxon>
        <taxon>Pucciniaceae</taxon>
        <taxon>Puccinia</taxon>
    </lineage>
</organism>
<keyword evidence="2" id="KW-1133">Transmembrane helix</keyword>
<feature type="region of interest" description="Disordered" evidence="1">
    <location>
        <begin position="1"/>
        <end position="67"/>
    </location>
</feature>
<feature type="compositionally biased region" description="Basic residues" evidence="1">
    <location>
        <begin position="220"/>
        <end position="233"/>
    </location>
</feature>
<accession>A0ABY7CIM7</accession>
<evidence type="ECO:0000256" key="1">
    <source>
        <dbReference type="SAM" id="MobiDB-lite"/>
    </source>
</evidence>
<dbReference type="RefSeq" id="XP_053019362.1">
    <property type="nucleotide sequence ID" value="XM_053168121.1"/>
</dbReference>
<feature type="region of interest" description="Disordered" evidence="1">
    <location>
        <begin position="79"/>
        <end position="126"/>
    </location>
</feature>
<keyword evidence="4" id="KW-1185">Reference proteome</keyword>
<sequence>MENSSFCPKTLRLARSFPEHTTRRPPHRLRTRSLDRQQPPKPIPRRKNSSVDHPAQPPGFHSHIPIEHTLLSVLPSARKASVDAGSPPTASGSRLSTASSAASPQSTLATSVHSAADPPRPRYQPRPLLLSAFGAKTRPPAPEARALLDREAKAARRRARRADLHALSRPSPPAADEHASEDDDCWSWVSPSSIPPSSSSSDDDDEPAVVWRASLDVGRRVGKDRKARGRGCPRRPQGPKPPRKQPQQQLLAGSLARLRRRLLAAGPAALMFGSGLLGGLLCSLLSSTARARRTIAHRPPAVSLTHNLAHR</sequence>
<protein>
    <submittedName>
        <fullName evidence="3">Uncharacterized protein</fullName>
    </submittedName>
</protein>
<proteinExistence type="predicted"/>
<evidence type="ECO:0000256" key="2">
    <source>
        <dbReference type="SAM" id="Phobius"/>
    </source>
</evidence>
<reference evidence="3" key="1">
    <citation type="submission" date="2022-10" db="EMBL/GenBank/DDBJ databases">
        <title>Puccinia triticina Genome sequencing and assembly.</title>
        <authorList>
            <person name="Li C."/>
        </authorList>
    </citation>
    <scope>NUCLEOTIDE SEQUENCE</scope>
    <source>
        <strain evidence="3">Pt15</strain>
    </source>
</reference>
<dbReference type="Proteomes" id="UP001164743">
    <property type="component" value="Chromosome 4A"/>
</dbReference>
<evidence type="ECO:0000313" key="4">
    <source>
        <dbReference type="Proteomes" id="UP001164743"/>
    </source>
</evidence>
<dbReference type="GeneID" id="77809016"/>
<feature type="compositionally biased region" description="Low complexity" evidence="1">
    <location>
        <begin position="96"/>
        <end position="111"/>
    </location>
</feature>
<keyword evidence="2" id="KW-0472">Membrane</keyword>
<feature type="region of interest" description="Disordered" evidence="1">
    <location>
        <begin position="151"/>
        <end position="249"/>
    </location>
</feature>